<accession>A0A1I4PXL2</accession>
<evidence type="ECO:0000313" key="6">
    <source>
        <dbReference type="Proteomes" id="UP000198535"/>
    </source>
</evidence>
<feature type="binding site" evidence="3">
    <location>
        <begin position="210"/>
        <end position="212"/>
    </location>
    <ligand>
        <name>substrate</name>
    </ligand>
</feature>
<dbReference type="STRING" id="487685.SAMN04488696_0951"/>
<feature type="binding site" evidence="3">
    <location>
        <position position="187"/>
    </location>
    <ligand>
        <name>phosphate</name>
        <dbReference type="ChEBI" id="CHEBI:43474"/>
    </ligand>
</feature>
<protein>
    <recommendedName>
        <fullName evidence="3">Probable S-methyl-5'-thioinosine phosphorylase</fullName>
        <ecNumber evidence="3">2.4.2.44</ecNumber>
    </recommendedName>
    <alternativeName>
        <fullName evidence="3">5'-methylthioinosine phosphorylase</fullName>
        <shortName evidence="3">MTI phosphorylase</shortName>
        <shortName evidence="3">MTIP</shortName>
    </alternativeName>
</protein>
<sequence length="264" mass="29086">MQKNDKEYQEYHLDAAVIGGVAFSSASSCEELTVSTPYGKVPVNVSDIGGKRVVFLSRHANGDRHVPPHMINYRANIYAIHELGVRNVISTNSVGTMKNHPVGSFFLPDDFIDLTRTRPSTFFNERTVHVDVSEPYCPDIRNLMKGSLVNRNIGFSEGVYVCTEGPRFETRAEIRMMRQFGDVVGMTGLPEVVLAKELNMCYASICTVTNDACGLSDGKMTVSEVLDTLAAINEKLQVVLLDVIQALPESCSCSCMYATLDSEL</sequence>
<comment type="subunit">
    <text evidence="3">Homotrimer.</text>
</comment>
<proteinExistence type="inferred from homology"/>
<organism evidence="5 6">
    <name type="scientific">Methanolobus profundi</name>
    <dbReference type="NCBI Taxonomy" id="487685"/>
    <lineage>
        <taxon>Archaea</taxon>
        <taxon>Methanobacteriati</taxon>
        <taxon>Methanobacteriota</taxon>
        <taxon>Stenosarchaea group</taxon>
        <taxon>Methanomicrobia</taxon>
        <taxon>Methanosarcinales</taxon>
        <taxon>Methanosarcinaceae</taxon>
        <taxon>Methanolobus</taxon>
    </lineage>
</organism>
<feature type="binding site" evidence="3">
    <location>
        <begin position="58"/>
        <end position="59"/>
    </location>
    <ligand>
        <name>phosphate</name>
        <dbReference type="ChEBI" id="CHEBI:43474"/>
    </ligand>
</feature>
<gene>
    <name evidence="5" type="ORF">SAMN04488696_0951</name>
</gene>
<dbReference type="EMBL" id="FOUJ01000001">
    <property type="protein sequence ID" value="SFM32180.1"/>
    <property type="molecule type" value="Genomic_DNA"/>
</dbReference>
<evidence type="ECO:0000313" key="5">
    <source>
        <dbReference type="EMBL" id="SFM32180.1"/>
    </source>
</evidence>
<dbReference type="RefSeq" id="WP_091933755.1">
    <property type="nucleotide sequence ID" value="NZ_FOUJ01000001.1"/>
</dbReference>
<dbReference type="CDD" id="cd09010">
    <property type="entry name" value="MTAP_SsMTAPII_like_MTIP"/>
    <property type="match status" value="1"/>
</dbReference>
<dbReference type="GO" id="GO:0005829">
    <property type="term" value="C:cytosol"/>
    <property type="evidence" value="ECO:0007669"/>
    <property type="project" value="TreeGrafter"/>
</dbReference>
<keyword evidence="1 3" id="KW-0328">Glycosyltransferase</keyword>
<feature type="site" description="Important for substrate specificity" evidence="3">
    <location>
        <position position="222"/>
    </location>
</feature>
<comment type="function">
    <text evidence="3">Catalyzes the reversible phosphorylation of S-methyl-5'-thioinosine (MTI) to hypoxanthine and 5-methylthioribose-1-phosphate. Involved in the breakdown of S-methyl-5'-thioadenosine (MTA), a major by-product of polyamine biosynthesis. Catabolism of (MTA) occurs via deamination to MTI and phosphorolysis to hypoxanthine.</text>
</comment>
<evidence type="ECO:0000256" key="2">
    <source>
        <dbReference type="ARBA" id="ARBA00022679"/>
    </source>
</evidence>
<reference evidence="6" key="1">
    <citation type="submission" date="2016-10" db="EMBL/GenBank/DDBJ databases">
        <authorList>
            <person name="Varghese N."/>
            <person name="Submissions S."/>
        </authorList>
    </citation>
    <scope>NUCLEOTIDE SEQUENCE [LARGE SCALE GENOMIC DNA]</scope>
    <source>
        <strain evidence="6">Mob M</strain>
    </source>
</reference>
<dbReference type="GO" id="GO:0006166">
    <property type="term" value="P:purine ribonucleoside salvage"/>
    <property type="evidence" value="ECO:0007669"/>
    <property type="project" value="UniProtKB-UniRule"/>
</dbReference>
<feature type="domain" description="Nucleoside phosphorylase" evidence="4">
    <location>
        <begin position="16"/>
        <end position="244"/>
    </location>
</feature>
<name>A0A1I4PXL2_9EURY</name>
<dbReference type="GO" id="GO:0019509">
    <property type="term" value="P:L-methionine salvage from methylthioadenosine"/>
    <property type="evidence" value="ECO:0007669"/>
    <property type="project" value="TreeGrafter"/>
</dbReference>
<dbReference type="Proteomes" id="UP000198535">
    <property type="component" value="Unassembled WGS sequence"/>
</dbReference>
<comment type="pathway">
    <text evidence="3">Purine metabolism; purine nucleoside salvage.</text>
</comment>
<dbReference type="SUPFAM" id="SSF53167">
    <property type="entry name" value="Purine and uridine phosphorylases"/>
    <property type="match status" value="1"/>
</dbReference>
<evidence type="ECO:0000259" key="4">
    <source>
        <dbReference type="Pfam" id="PF01048"/>
    </source>
</evidence>
<comment type="similarity">
    <text evidence="3">Belongs to the PNP/MTAP phosphorylase family. MTAP subfamily.</text>
</comment>
<keyword evidence="6" id="KW-1185">Reference proteome</keyword>
<keyword evidence="3" id="KW-0660">Purine salvage</keyword>
<dbReference type="HAMAP" id="MF_01963">
    <property type="entry name" value="MTAP"/>
    <property type="match status" value="1"/>
</dbReference>
<dbReference type="InterPro" id="IPR035994">
    <property type="entry name" value="Nucleoside_phosphorylase_sf"/>
</dbReference>
<dbReference type="Gene3D" id="3.40.50.1580">
    <property type="entry name" value="Nucleoside phosphorylase domain"/>
    <property type="match status" value="1"/>
</dbReference>
<dbReference type="InterPro" id="IPR010044">
    <property type="entry name" value="MTAP"/>
</dbReference>
<feature type="site" description="Important for substrate specificity" evidence="3">
    <location>
        <position position="169"/>
    </location>
</feature>
<dbReference type="GO" id="GO:0017061">
    <property type="term" value="F:S-methyl-5-thioadenosine phosphorylase activity"/>
    <property type="evidence" value="ECO:0007669"/>
    <property type="project" value="InterPro"/>
</dbReference>
<dbReference type="AlphaFoldDB" id="A0A1I4PXL2"/>
<dbReference type="PROSITE" id="PS51257">
    <property type="entry name" value="PROKAR_LIPOPROTEIN"/>
    <property type="match status" value="1"/>
</dbReference>
<comment type="catalytic activity">
    <reaction evidence="3">
        <text>S-methyl-5'-thioinosine + phosphate = 5-(methylsulfanyl)-alpha-D-ribose 1-phosphate + hypoxanthine</text>
        <dbReference type="Rhea" id="RHEA:30643"/>
        <dbReference type="ChEBI" id="CHEBI:17368"/>
        <dbReference type="ChEBI" id="CHEBI:43474"/>
        <dbReference type="ChEBI" id="CHEBI:48595"/>
        <dbReference type="ChEBI" id="CHEBI:58533"/>
        <dbReference type="EC" id="2.4.2.44"/>
    </reaction>
</comment>
<dbReference type="Pfam" id="PF01048">
    <property type="entry name" value="PNP_UDP_1"/>
    <property type="match status" value="1"/>
</dbReference>
<keyword evidence="2 3" id="KW-0808">Transferase</keyword>
<dbReference type="OrthoDB" id="7681at2157"/>
<comment type="miscellaneous">
    <text evidence="3">Although this enzyme belongs to the family of MTA phosphorylases based on sequence homology, it has been shown that conserved amino acid substitutions in the substrate binding pocket convert the substrate specificity of this enzyme from 6-aminopurines to 6-oxopurines.</text>
</comment>
<comment type="caution">
    <text evidence="3">Lacks conserved residue(s) required for the propagation of feature annotation.</text>
</comment>
<dbReference type="InterPro" id="IPR000845">
    <property type="entry name" value="Nucleoside_phosphorylase_d"/>
</dbReference>
<dbReference type="PANTHER" id="PTHR42679:SF2">
    <property type="entry name" value="S-METHYL-5'-THIOADENOSINE PHOSPHORYLASE"/>
    <property type="match status" value="1"/>
</dbReference>
<evidence type="ECO:0000256" key="3">
    <source>
        <dbReference type="HAMAP-Rule" id="MF_01963"/>
    </source>
</evidence>
<feature type="binding site" evidence="3">
    <location>
        <position position="186"/>
    </location>
    <ligand>
        <name>substrate</name>
    </ligand>
</feature>
<dbReference type="UniPathway" id="UPA00606"/>
<evidence type="ECO:0000256" key="1">
    <source>
        <dbReference type="ARBA" id="ARBA00022676"/>
    </source>
</evidence>
<dbReference type="EC" id="2.4.2.44" evidence="3"/>
<dbReference type="PANTHER" id="PTHR42679">
    <property type="entry name" value="S-METHYL-5'-THIOADENOSINE PHOSPHORYLASE"/>
    <property type="match status" value="1"/>
</dbReference>